<keyword evidence="10" id="KW-0175">Coiled coil</keyword>
<comment type="function">
    <text evidence="7">Activator of cell division through the inhibition of FtsZ GTPase activity, therefore promoting FtsZ assembly into bundles of protofilaments necessary for the formation of the division Z ring. It is recruited early at mid-cell but it is not essential for cell division.</text>
</comment>
<dbReference type="GO" id="GO:0030428">
    <property type="term" value="C:cell septum"/>
    <property type="evidence" value="ECO:0007669"/>
    <property type="project" value="TreeGrafter"/>
</dbReference>
<keyword evidence="6" id="KW-0131">Cell cycle</keyword>
<proteinExistence type="predicted"/>
<evidence type="ECO:0000256" key="1">
    <source>
        <dbReference type="ARBA" id="ARBA00004496"/>
    </source>
</evidence>
<evidence type="ECO:0000256" key="8">
    <source>
        <dbReference type="ARBA" id="ARBA00026068"/>
    </source>
</evidence>
<dbReference type="GO" id="GO:0000917">
    <property type="term" value="P:division septum assembly"/>
    <property type="evidence" value="ECO:0007669"/>
    <property type="project" value="UniProtKB-KW"/>
</dbReference>
<evidence type="ECO:0000256" key="9">
    <source>
        <dbReference type="ARBA" id="ARBA00033158"/>
    </source>
</evidence>
<dbReference type="GO" id="GO:0000921">
    <property type="term" value="P:septin ring assembly"/>
    <property type="evidence" value="ECO:0007669"/>
    <property type="project" value="TreeGrafter"/>
</dbReference>
<keyword evidence="3" id="KW-0963">Cytoplasm</keyword>
<protein>
    <recommendedName>
        <fullName evidence="2">Cell division protein ZapA</fullName>
    </recommendedName>
    <alternativeName>
        <fullName evidence="9">Z ring-associated protein ZapA</fullName>
    </alternativeName>
</protein>
<dbReference type="NCBIfam" id="NF010724">
    <property type="entry name" value="PRK14126.1"/>
    <property type="match status" value="1"/>
</dbReference>
<dbReference type="GO" id="GO:0032153">
    <property type="term" value="C:cell division site"/>
    <property type="evidence" value="ECO:0007669"/>
    <property type="project" value="TreeGrafter"/>
</dbReference>
<evidence type="ECO:0000313" key="12">
    <source>
        <dbReference type="Proteomes" id="UP000245938"/>
    </source>
</evidence>
<keyword evidence="5" id="KW-0717">Septation</keyword>
<comment type="caution">
    <text evidence="11">The sequence shown here is derived from an EMBL/GenBank/DDBJ whole genome shotgun (WGS) entry which is preliminary data.</text>
</comment>
<dbReference type="InterPro" id="IPR036192">
    <property type="entry name" value="Cell_div_ZapA-like_sf"/>
</dbReference>
<dbReference type="PANTHER" id="PTHR34981:SF1">
    <property type="entry name" value="CELL DIVISION PROTEIN ZAPA"/>
    <property type="match status" value="1"/>
</dbReference>
<dbReference type="PANTHER" id="PTHR34981">
    <property type="entry name" value="CELL DIVISION PROTEIN ZAPA"/>
    <property type="match status" value="1"/>
</dbReference>
<feature type="coiled-coil region" evidence="10">
    <location>
        <begin position="60"/>
        <end position="87"/>
    </location>
</feature>
<evidence type="ECO:0000256" key="7">
    <source>
        <dbReference type="ARBA" id="ARBA00024910"/>
    </source>
</evidence>
<accession>A0A2U3ANP5</accession>
<keyword evidence="12" id="KW-1185">Reference proteome</keyword>
<sequence>MEESPKNRISIEIYGQTYNMIGPESTAHMRAVAATVDEQMRNIKLMNPVLSSTQLAVLTAANTVNESLKLQQKIKSLEAELKKIKDDVHD</sequence>
<gene>
    <name evidence="11" type="primary">zapA</name>
    <name evidence="11" type="ORF">DEX24_04295</name>
</gene>
<dbReference type="SUPFAM" id="SSF102829">
    <property type="entry name" value="Cell division protein ZapA-like"/>
    <property type="match status" value="1"/>
</dbReference>
<dbReference type="AlphaFoldDB" id="A0A2U3ANP5"/>
<reference evidence="11 12" key="1">
    <citation type="submission" date="2018-05" db="EMBL/GenBank/DDBJ databases">
        <title>Kurthia sibirica genome sequence.</title>
        <authorList>
            <person name="Maclea K.S."/>
            <person name="Goen A.E."/>
        </authorList>
    </citation>
    <scope>NUCLEOTIDE SEQUENCE [LARGE SCALE GENOMIC DNA]</scope>
    <source>
        <strain evidence="11 12">ATCC 49154</strain>
    </source>
</reference>
<dbReference type="InterPro" id="IPR053712">
    <property type="entry name" value="Bac_CellDiv_Activator"/>
</dbReference>
<dbReference type="Gene3D" id="6.10.250.790">
    <property type="match status" value="1"/>
</dbReference>
<dbReference type="InterPro" id="IPR007838">
    <property type="entry name" value="Cell_div_ZapA-like"/>
</dbReference>
<dbReference type="Pfam" id="PF05164">
    <property type="entry name" value="ZapA"/>
    <property type="match status" value="1"/>
</dbReference>
<dbReference type="OrthoDB" id="9808604at2"/>
<evidence type="ECO:0000256" key="5">
    <source>
        <dbReference type="ARBA" id="ARBA00023210"/>
    </source>
</evidence>
<dbReference type="GO" id="GO:0005829">
    <property type="term" value="C:cytosol"/>
    <property type="evidence" value="ECO:0007669"/>
    <property type="project" value="TreeGrafter"/>
</dbReference>
<dbReference type="RefSeq" id="WP_109305175.1">
    <property type="nucleotide sequence ID" value="NZ_BJUF01000008.1"/>
</dbReference>
<keyword evidence="4 11" id="KW-0132">Cell division</keyword>
<dbReference type="Proteomes" id="UP000245938">
    <property type="component" value="Unassembled WGS sequence"/>
</dbReference>
<comment type="subunit">
    <text evidence="8">Homodimer. Interacts with FtsZ.</text>
</comment>
<evidence type="ECO:0000256" key="6">
    <source>
        <dbReference type="ARBA" id="ARBA00023306"/>
    </source>
</evidence>
<organism evidence="11 12">
    <name type="scientific">Kurthia sibirica</name>
    <dbReference type="NCBI Taxonomy" id="202750"/>
    <lineage>
        <taxon>Bacteria</taxon>
        <taxon>Bacillati</taxon>
        <taxon>Bacillota</taxon>
        <taxon>Bacilli</taxon>
        <taxon>Bacillales</taxon>
        <taxon>Caryophanaceae</taxon>
        <taxon>Kurthia</taxon>
    </lineage>
</organism>
<dbReference type="EMBL" id="QFVR01000004">
    <property type="protein sequence ID" value="PWI26152.1"/>
    <property type="molecule type" value="Genomic_DNA"/>
</dbReference>
<evidence type="ECO:0000256" key="2">
    <source>
        <dbReference type="ARBA" id="ARBA00015195"/>
    </source>
</evidence>
<evidence type="ECO:0000313" key="11">
    <source>
        <dbReference type="EMBL" id="PWI26152.1"/>
    </source>
</evidence>
<name>A0A2U3ANP5_9BACL</name>
<evidence type="ECO:0000256" key="4">
    <source>
        <dbReference type="ARBA" id="ARBA00022618"/>
    </source>
</evidence>
<dbReference type="GO" id="GO:0043093">
    <property type="term" value="P:FtsZ-dependent cytokinesis"/>
    <property type="evidence" value="ECO:0007669"/>
    <property type="project" value="TreeGrafter"/>
</dbReference>
<evidence type="ECO:0000256" key="10">
    <source>
        <dbReference type="SAM" id="Coils"/>
    </source>
</evidence>
<evidence type="ECO:0000256" key="3">
    <source>
        <dbReference type="ARBA" id="ARBA00022490"/>
    </source>
</evidence>
<comment type="subcellular location">
    <subcellularLocation>
        <location evidence="1">Cytoplasm</location>
    </subcellularLocation>
</comment>